<dbReference type="InterPro" id="IPR000917">
    <property type="entry name" value="Sulfatase_N"/>
</dbReference>
<evidence type="ECO:0000259" key="3">
    <source>
        <dbReference type="Pfam" id="PF00884"/>
    </source>
</evidence>
<dbReference type="EMBL" id="JAHXZJ010002609">
    <property type="protein sequence ID" value="KAH0540067.1"/>
    <property type="molecule type" value="Genomic_DNA"/>
</dbReference>
<name>A0AAV7HZP1_COTGL</name>
<evidence type="ECO:0000256" key="1">
    <source>
        <dbReference type="ARBA" id="ARBA00001913"/>
    </source>
</evidence>
<evidence type="ECO:0000256" key="2">
    <source>
        <dbReference type="ARBA" id="ARBA00008779"/>
    </source>
</evidence>
<dbReference type="Pfam" id="PF00884">
    <property type="entry name" value="Sulfatase"/>
    <property type="match status" value="1"/>
</dbReference>
<feature type="domain" description="Sulfatase N-terminal" evidence="3">
    <location>
        <begin position="6"/>
        <end position="235"/>
    </location>
</feature>
<dbReference type="PANTHER" id="PTHR43108:SF8">
    <property type="entry name" value="SD21168P"/>
    <property type="match status" value="1"/>
</dbReference>
<keyword evidence="5" id="KW-1185">Reference proteome</keyword>
<evidence type="ECO:0000313" key="4">
    <source>
        <dbReference type="EMBL" id="KAH0540067.1"/>
    </source>
</evidence>
<accession>A0AAV7HZP1</accession>
<dbReference type="GO" id="GO:0008449">
    <property type="term" value="F:N-acetylglucosamine-6-sulfatase activity"/>
    <property type="evidence" value="ECO:0007669"/>
    <property type="project" value="TreeGrafter"/>
</dbReference>
<dbReference type="GO" id="GO:0005539">
    <property type="term" value="F:glycosaminoglycan binding"/>
    <property type="evidence" value="ECO:0007669"/>
    <property type="project" value="TreeGrafter"/>
</dbReference>
<dbReference type="PANTHER" id="PTHR43108">
    <property type="entry name" value="N-ACETYLGLUCOSAMINE-6-SULFATASE FAMILY MEMBER"/>
    <property type="match status" value="1"/>
</dbReference>
<comment type="caution">
    <text evidence="4">The sequence shown here is derived from an EMBL/GenBank/DDBJ whole genome shotgun (WGS) entry which is preliminary data.</text>
</comment>
<protein>
    <recommendedName>
        <fullName evidence="3">Sulfatase N-terminal domain-containing protein</fullName>
    </recommendedName>
</protein>
<dbReference type="InterPro" id="IPR017850">
    <property type="entry name" value="Alkaline_phosphatase_core_sf"/>
</dbReference>
<dbReference type="AlphaFoldDB" id="A0AAV7HZP1"/>
<dbReference type="Gene3D" id="3.40.720.10">
    <property type="entry name" value="Alkaline Phosphatase, subunit A"/>
    <property type="match status" value="1"/>
</dbReference>
<sequence length="247" mass="28473">MVELPMFVASPICCPNRASILTGRYQHNHLTLNNSLSGGCNSIEWQRTHEKRTFGTILKNQKNYRTFYAGKYLNEYGAESAGGPSHVPSGWDWWAGLLDKTEDYLTDVIAGMAVDFIRSYDNSTQPFLMVLAPPAPHAPFTPAVRHNDKFRDIKAKRTPNFNSFTQLDKHWLVRMHPSPLPNEILTKLDFIYRRRWETLLSIDDLVEKIHQTLKLENFLNDTFIIFTSDNGYHIDLFPKKHSACTRS</sequence>
<organism evidence="4 5">
    <name type="scientific">Cotesia glomerata</name>
    <name type="common">Lepidopteran parasitic wasp</name>
    <name type="synonym">Apanteles glomeratus</name>
    <dbReference type="NCBI Taxonomy" id="32391"/>
    <lineage>
        <taxon>Eukaryota</taxon>
        <taxon>Metazoa</taxon>
        <taxon>Ecdysozoa</taxon>
        <taxon>Arthropoda</taxon>
        <taxon>Hexapoda</taxon>
        <taxon>Insecta</taxon>
        <taxon>Pterygota</taxon>
        <taxon>Neoptera</taxon>
        <taxon>Endopterygota</taxon>
        <taxon>Hymenoptera</taxon>
        <taxon>Apocrita</taxon>
        <taxon>Ichneumonoidea</taxon>
        <taxon>Braconidae</taxon>
        <taxon>Microgastrinae</taxon>
        <taxon>Cotesia</taxon>
    </lineage>
</organism>
<comment type="cofactor">
    <cofactor evidence="1">
        <name>Ca(2+)</name>
        <dbReference type="ChEBI" id="CHEBI:29108"/>
    </cofactor>
</comment>
<gene>
    <name evidence="4" type="ORF">KQX54_012053</name>
</gene>
<dbReference type="Proteomes" id="UP000826195">
    <property type="component" value="Unassembled WGS sequence"/>
</dbReference>
<evidence type="ECO:0000313" key="5">
    <source>
        <dbReference type="Proteomes" id="UP000826195"/>
    </source>
</evidence>
<dbReference type="SUPFAM" id="SSF53649">
    <property type="entry name" value="Alkaline phosphatase-like"/>
    <property type="match status" value="1"/>
</dbReference>
<comment type="similarity">
    <text evidence="2">Belongs to the sulfatase family.</text>
</comment>
<proteinExistence type="inferred from homology"/>
<reference evidence="4 5" key="1">
    <citation type="journal article" date="2021" name="J. Hered.">
        <title>A chromosome-level genome assembly of the parasitoid wasp, Cotesia glomerata (Hymenoptera: Braconidae).</title>
        <authorList>
            <person name="Pinto B.J."/>
            <person name="Weis J.J."/>
            <person name="Gamble T."/>
            <person name="Ode P.J."/>
            <person name="Paul R."/>
            <person name="Zaspel J.M."/>
        </authorList>
    </citation>
    <scope>NUCLEOTIDE SEQUENCE [LARGE SCALE GENOMIC DNA]</scope>
    <source>
        <strain evidence="4">CgM1</strain>
    </source>
</reference>